<dbReference type="Proteomes" id="UP000663844">
    <property type="component" value="Unassembled WGS sequence"/>
</dbReference>
<dbReference type="EMBL" id="CAJOAZ010027864">
    <property type="protein sequence ID" value="CAF4412865.1"/>
    <property type="molecule type" value="Genomic_DNA"/>
</dbReference>
<dbReference type="AlphaFoldDB" id="A0A820PWX2"/>
<dbReference type="SUPFAM" id="SSF50978">
    <property type="entry name" value="WD40 repeat-like"/>
    <property type="match status" value="1"/>
</dbReference>
<evidence type="ECO:0000313" key="1">
    <source>
        <dbReference type="EMBL" id="CAF4412865.1"/>
    </source>
</evidence>
<dbReference type="InterPro" id="IPR036322">
    <property type="entry name" value="WD40_repeat_dom_sf"/>
</dbReference>
<evidence type="ECO:0000313" key="2">
    <source>
        <dbReference type="Proteomes" id="UP000663844"/>
    </source>
</evidence>
<comment type="caution">
    <text evidence="1">The sequence shown here is derived from an EMBL/GenBank/DDBJ whole genome shotgun (WGS) entry which is preliminary data.</text>
</comment>
<name>A0A820PWX2_9BILA</name>
<gene>
    <name evidence="1" type="ORF">OXD698_LOCUS52146</name>
</gene>
<sequence length="152" mass="17718">FQIDTQLFQIKILIQLPIDCLTTTLISEDRLIILSKDQTNLIEFNLINRTLTIQSSIQLNSSKSTQMYSVYDHLVFHTYDNQIYLWQKDNKGLKQLEETSRLITKDNQLVLVCTDNKRIILYDLQVKSRQIAHLNDDAGECEVLCLSNINKK</sequence>
<organism evidence="1 2">
    <name type="scientific">Adineta steineri</name>
    <dbReference type="NCBI Taxonomy" id="433720"/>
    <lineage>
        <taxon>Eukaryota</taxon>
        <taxon>Metazoa</taxon>
        <taxon>Spiralia</taxon>
        <taxon>Gnathifera</taxon>
        <taxon>Rotifera</taxon>
        <taxon>Eurotatoria</taxon>
        <taxon>Bdelloidea</taxon>
        <taxon>Adinetida</taxon>
        <taxon>Adinetidae</taxon>
        <taxon>Adineta</taxon>
    </lineage>
</organism>
<evidence type="ECO:0008006" key="3">
    <source>
        <dbReference type="Google" id="ProtNLM"/>
    </source>
</evidence>
<feature type="non-terminal residue" evidence="1">
    <location>
        <position position="1"/>
    </location>
</feature>
<protein>
    <recommendedName>
        <fullName evidence="3">KIAA1239-like protein</fullName>
    </recommendedName>
</protein>
<accession>A0A820PWX2</accession>
<reference evidence="1" key="1">
    <citation type="submission" date="2021-02" db="EMBL/GenBank/DDBJ databases">
        <authorList>
            <person name="Nowell W R."/>
        </authorList>
    </citation>
    <scope>NUCLEOTIDE SEQUENCE</scope>
</reference>
<proteinExistence type="predicted"/>